<dbReference type="PANTHER" id="PTHR11352">
    <property type="entry name" value="PROLIFERATING CELL NUCLEAR ANTIGEN"/>
    <property type="match status" value="1"/>
</dbReference>
<dbReference type="Gene3D" id="3.70.10.10">
    <property type="match status" value="1"/>
</dbReference>
<feature type="domain" description="Proliferating cell nuclear antigen PCNA C-terminal" evidence="4">
    <location>
        <begin position="137"/>
        <end position="259"/>
    </location>
</feature>
<reference evidence="5" key="1">
    <citation type="journal article" date="2020" name="Nature">
        <title>Giant virus diversity and host interactions through global metagenomics.</title>
        <authorList>
            <person name="Schulz F."/>
            <person name="Roux S."/>
            <person name="Paez-Espino D."/>
            <person name="Jungbluth S."/>
            <person name="Walsh D.A."/>
            <person name="Denef V.J."/>
            <person name="McMahon K.D."/>
            <person name="Konstantinidis K.T."/>
            <person name="Eloe-Fadrosh E.A."/>
            <person name="Kyrpides N.C."/>
            <person name="Woyke T."/>
        </authorList>
    </citation>
    <scope>NUCLEOTIDE SEQUENCE</scope>
    <source>
        <strain evidence="5">GVMAG-M-3300023184-17</strain>
    </source>
</reference>
<dbReference type="GO" id="GO:0019985">
    <property type="term" value="P:translesion synthesis"/>
    <property type="evidence" value="ECO:0007669"/>
    <property type="project" value="TreeGrafter"/>
</dbReference>
<dbReference type="InterPro" id="IPR046938">
    <property type="entry name" value="DNA_clamp_sf"/>
</dbReference>
<dbReference type="EMBL" id="MN740042">
    <property type="protein sequence ID" value="QHT85550.1"/>
    <property type="molecule type" value="Genomic_DNA"/>
</dbReference>
<dbReference type="Pfam" id="PF02747">
    <property type="entry name" value="PCNA_C"/>
    <property type="match status" value="1"/>
</dbReference>
<dbReference type="PANTHER" id="PTHR11352:SF0">
    <property type="entry name" value="PROLIFERATING CELL NUCLEAR ANTIGEN"/>
    <property type="match status" value="1"/>
</dbReference>
<name>A0A6C0HYW3_9ZZZZ</name>
<accession>A0A6C0HYW3</accession>
<dbReference type="CDD" id="cd00577">
    <property type="entry name" value="PCNA"/>
    <property type="match status" value="1"/>
</dbReference>
<dbReference type="GO" id="GO:0006298">
    <property type="term" value="P:mismatch repair"/>
    <property type="evidence" value="ECO:0007669"/>
    <property type="project" value="TreeGrafter"/>
</dbReference>
<evidence type="ECO:0000259" key="4">
    <source>
        <dbReference type="Pfam" id="PF02747"/>
    </source>
</evidence>
<dbReference type="HAMAP" id="MF_00317">
    <property type="entry name" value="DNApol_clamp_arch"/>
    <property type="match status" value="1"/>
</dbReference>
<feature type="domain" description="Proliferating cell nuclear antigen PCNA N-terminal" evidence="3">
    <location>
        <begin position="6"/>
        <end position="133"/>
    </location>
</feature>
<dbReference type="Pfam" id="PF00705">
    <property type="entry name" value="PCNA_N"/>
    <property type="match status" value="1"/>
</dbReference>
<dbReference type="GO" id="GO:0003677">
    <property type="term" value="F:DNA binding"/>
    <property type="evidence" value="ECO:0007669"/>
    <property type="project" value="UniProtKB-KW"/>
</dbReference>
<proteinExistence type="inferred from homology"/>
<comment type="similarity">
    <text evidence="1">Belongs to the PCNA family.</text>
</comment>
<dbReference type="GO" id="GO:0006275">
    <property type="term" value="P:regulation of DNA replication"/>
    <property type="evidence" value="ECO:0007669"/>
    <property type="project" value="InterPro"/>
</dbReference>
<evidence type="ECO:0000259" key="3">
    <source>
        <dbReference type="Pfam" id="PF00705"/>
    </source>
</evidence>
<dbReference type="GO" id="GO:0006272">
    <property type="term" value="P:leading strand elongation"/>
    <property type="evidence" value="ECO:0007669"/>
    <property type="project" value="TreeGrafter"/>
</dbReference>
<dbReference type="InterPro" id="IPR000730">
    <property type="entry name" value="Pr_cel_nuc_antig"/>
</dbReference>
<keyword evidence="2" id="KW-0238">DNA-binding</keyword>
<dbReference type="NCBIfam" id="TIGR00590">
    <property type="entry name" value="pcna"/>
    <property type="match status" value="1"/>
</dbReference>
<protein>
    <recommendedName>
        <fullName evidence="6">Proliferating cell nuclear antigen PCNA N-terminal domain-containing protein</fullName>
    </recommendedName>
</protein>
<evidence type="ECO:0000313" key="5">
    <source>
        <dbReference type="EMBL" id="QHT85550.1"/>
    </source>
</evidence>
<evidence type="ECO:0000256" key="1">
    <source>
        <dbReference type="ARBA" id="ARBA00010462"/>
    </source>
</evidence>
<dbReference type="InterPro" id="IPR022649">
    <property type="entry name" value="Pr_cel_nuc_antig_C"/>
</dbReference>
<dbReference type="SUPFAM" id="SSF55979">
    <property type="entry name" value="DNA clamp"/>
    <property type="match status" value="2"/>
</dbReference>
<dbReference type="GO" id="GO:0043626">
    <property type="term" value="C:PCNA complex"/>
    <property type="evidence" value="ECO:0007669"/>
    <property type="project" value="TreeGrafter"/>
</dbReference>
<dbReference type="GO" id="GO:0030337">
    <property type="term" value="F:DNA polymerase processivity factor activity"/>
    <property type="evidence" value="ECO:0007669"/>
    <property type="project" value="InterPro"/>
</dbReference>
<dbReference type="InterPro" id="IPR022648">
    <property type="entry name" value="Pr_cel_nuc_antig_N"/>
</dbReference>
<dbReference type="AlphaFoldDB" id="A0A6C0HYW3"/>
<sequence length="263" mass="30026">MNVLTLKTVQISPFRTLMTALKDILMESNITFQPDGMRIINMDKSHTILVHLFLRAENFEFYECKKEKIIIGVNMFHLFKLINSIDNDDTLTMYIEQSDYNDGIVTHLCLRFENGDIKQCKTQKLKLIEPDTEELEVPSVSFSSVINLPSSDFQKIVRDLLCISEKIEIKSVGNELIFRCKGTFAVAEVRRAESDGSMEFIKQDSKKIIQGNFSLKNLGYFIKCTNLCSQIEMFLENDLPLVVKYSVASLGDIKLCLAPLPDT</sequence>
<evidence type="ECO:0000256" key="2">
    <source>
        <dbReference type="ARBA" id="ARBA00023125"/>
    </source>
</evidence>
<organism evidence="5">
    <name type="scientific">viral metagenome</name>
    <dbReference type="NCBI Taxonomy" id="1070528"/>
    <lineage>
        <taxon>unclassified sequences</taxon>
        <taxon>metagenomes</taxon>
        <taxon>organismal metagenomes</taxon>
    </lineage>
</organism>
<evidence type="ECO:0008006" key="6">
    <source>
        <dbReference type="Google" id="ProtNLM"/>
    </source>
</evidence>
<dbReference type="PRINTS" id="PR00339">
    <property type="entry name" value="PCNACYCLIN"/>
</dbReference>